<reference evidence="1" key="1">
    <citation type="journal article" date="2022" name="bioRxiv">
        <title>Population genetic analysis of Ophidiomyces ophidiicola, the causative agent of snake fungal disease, indicates recent introductions to the USA.</title>
        <authorList>
            <person name="Ladner J.T."/>
            <person name="Palmer J.M."/>
            <person name="Ettinger C.L."/>
            <person name="Stajich J.E."/>
            <person name="Farrell T.M."/>
            <person name="Glorioso B.M."/>
            <person name="Lawson B."/>
            <person name="Price S.J."/>
            <person name="Stengle A.G."/>
            <person name="Grear D.A."/>
            <person name="Lorch J.M."/>
        </authorList>
    </citation>
    <scope>NUCLEOTIDE SEQUENCE</scope>
    <source>
        <strain evidence="1">NWHC 24266-5</strain>
    </source>
</reference>
<organism evidence="1">
    <name type="scientific">Ophidiomyces ophidiicola</name>
    <dbReference type="NCBI Taxonomy" id="1387563"/>
    <lineage>
        <taxon>Eukaryota</taxon>
        <taxon>Fungi</taxon>
        <taxon>Dikarya</taxon>
        <taxon>Ascomycota</taxon>
        <taxon>Pezizomycotina</taxon>
        <taxon>Eurotiomycetes</taxon>
        <taxon>Eurotiomycetidae</taxon>
        <taxon>Onygenales</taxon>
        <taxon>Onygenaceae</taxon>
        <taxon>Ophidiomyces</taxon>
    </lineage>
</organism>
<evidence type="ECO:0000313" key="1">
    <source>
        <dbReference type="EMBL" id="KAI2391067.1"/>
    </source>
</evidence>
<protein>
    <submittedName>
        <fullName evidence="1">Uncharacterized protein</fullName>
    </submittedName>
</protein>
<accession>A0ACB8V2E5</accession>
<comment type="caution">
    <text evidence="1">The sequence shown here is derived from an EMBL/GenBank/DDBJ whole genome shotgun (WGS) entry which is preliminary data.</text>
</comment>
<name>A0ACB8V2E5_9EURO</name>
<proteinExistence type="predicted"/>
<gene>
    <name evidence="1" type="ORF">LOY88_001369</name>
</gene>
<sequence length="141" mass="16569">MQFKTVAAFCLLWLAPLSLAAPTPNSENTPDHKFPIDHYLKNIMPFQLQRFNEFRNQFREIVTPEQNKLLEKLGNMFKSGNFKDLESLVAEGESIFPSEQMQKITDRDITTPRIFFKQARTFGPHYHQFVSQARTIVVWYQ</sequence>
<dbReference type="EMBL" id="JALBCA010000014">
    <property type="protein sequence ID" value="KAI2391067.1"/>
    <property type="molecule type" value="Genomic_DNA"/>
</dbReference>